<dbReference type="SMART" id="SM00129">
    <property type="entry name" value="KISc"/>
    <property type="match status" value="1"/>
</dbReference>
<dbReference type="eggNOG" id="KOG0239">
    <property type="taxonomic scope" value="Eukaryota"/>
</dbReference>
<dbReference type="FunFam" id="3.40.850.10:FF:000048">
    <property type="entry name" value="Kinesin-like protein"/>
    <property type="match status" value="1"/>
</dbReference>
<dbReference type="GO" id="GO:0005874">
    <property type="term" value="C:microtubule"/>
    <property type="evidence" value="ECO:0007669"/>
    <property type="project" value="UniProtKB-KW"/>
</dbReference>
<protein>
    <recommendedName>
        <fullName evidence="7">Kinesin-like protein</fullName>
    </recommendedName>
</protein>
<dbReference type="STRING" id="88036.D8R4N6"/>
<evidence type="ECO:0000256" key="3">
    <source>
        <dbReference type="ARBA" id="ARBA00022741"/>
    </source>
</evidence>
<feature type="coiled-coil region" evidence="8">
    <location>
        <begin position="135"/>
        <end position="330"/>
    </location>
</feature>
<dbReference type="InterPro" id="IPR027640">
    <property type="entry name" value="Kinesin-like_fam"/>
</dbReference>
<keyword evidence="8" id="KW-0175">Coiled coil</keyword>
<dbReference type="Gramene" id="EFJ33133">
    <property type="protein sequence ID" value="EFJ33133"/>
    <property type="gene ID" value="SELMODRAFT_84710"/>
</dbReference>
<name>D8R4N6_SELML</name>
<dbReference type="GO" id="GO:0007018">
    <property type="term" value="P:microtubule-based movement"/>
    <property type="evidence" value="ECO:0007669"/>
    <property type="project" value="InterPro"/>
</dbReference>
<evidence type="ECO:0000313" key="12">
    <source>
        <dbReference type="Proteomes" id="UP000001514"/>
    </source>
</evidence>
<evidence type="ECO:0000256" key="9">
    <source>
        <dbReference type="SAM" id="MobiDB-lite"/>
    </source>
</evidence>
<feature type="coiled-coil region" evidence="8">
    <location>
        <begin position="365"/>
        <end position="434"/>
    </location>
</feature>
<dbReference type="KEGG" id="smo:SELMODRAFT_84710"/>
<dbReference type="OMA" id="ARFIMAN"/>
<keyword evidence="12" id="KW-1185">Reference proteome</keyword>
<dbReference type="InterPro" id="IPR019821">
    <property type="entry name" value="Kinesin_motor_CS"/>
</dbReference>
<gene>
    <name evidence="11" type="primary">ATK1B-1</name>
    <name evidence="11" type="ORF">SELMODRAFT_84710</name>
</gene>
<feature type="region of interest" description="Disordered" evidence="9">
    <location>
        <begin position="20"/>
        <end position="41"/>
    </location>
</feature>
<evidence type="ECO:0000256" key="7">
    <source>
        <dbReference type="RuleBase" id="RU000394"/>
    </source>
</evidence>
<dbReference type="PANTHER" id="PTHR47972:SF45">
    <property type="entry name" value="PROTEIN CLARET SEGREGATIONAL"/>
    <property type="match status" value="1"/>
</dbReference>
<dbReference type="SUPFAM" id="SSF52540">
    <property type="entry name" value="P-loop containing nucleoside triphosphate hydrolases"/>
    <property type="match status" value="1"/>
</dbReference>
<evidence type="ECO:0000259" key="10">
    <source>
        <dbReference type="PROSITE" id="PS50067"/>
    </source>
</evidence>
<dbReference type="Gene3D" id="3.40.850.10">
    <property type="entry name" value="Kinesin motor domain"/>
    <property type="match status" value="1"/>
</dbReference>
<dbReference type="InterPro" id="IPR036961">
    <property type="entry name" value="Kinesin_motor_dom_sf"/>
</dbReference>
<accession>D8R4N6</accession>
<dbReference type="GO" id="GO:0003777">
    <property type="term" value="F:microtubule motor activity"/>
    <property type="evidence" value="ECO:0007669"/>
    <property type="project" value="InterPro"/>
</dbReference>
<dbReference type="CDD" id="cd01366">
    <property type="entry name" value="KISc_C_terminal"/>
    <property type="match status" value="1"/>
</dbReference>
<comment type="similarity">
    <text evidence="1">Belongs to the TRAFAC class myosin-kinesin ATPase superfamily. Kinesin family. KIN-14 subfamily.</text>
</comment>
<reference evidence="11 12" key="1">
    <citation type="journal article" date="2011" name="Science">
        <title>The Selaginella genome identifies genetic changes associated with the evolution of vascular plants.</title>
        <authorList>
            <person name="Banks J.A."/>
            <person name="Nishiyama T."/>
            <person name="Hasebe M."/>
            <person name="Bowman J.L."/>
            <person name="Gribskov M."/>
            <person name="dePamphilis C."/>
            <person name="Albert V.A."/>
            <person name="Aono N."/>
            <person name="Aoyama T."/>
            <person name="Ambrose B.A."/>
            <person name="Ashton N.W."/>
            <person name="Axtell M.J."/>
            <person name="Barker E."/>
            <person name="Barker M.S."/>
            <person name="Bennetzen J.L."/>
            <person name="Bonawitz N.D."/>
            <person name="Chapple C."/>
            <person name="Cheng C."/>
            <person name="Correa L.G."/>
            <person name="Dacre M."/>
            <person name="DeBarry J."/>
            <person name="Dreyer I."/>
            <person name="Elias M."/>
            <person name="Engstrom E.M."/>
            <person name="Estelle M."/>
            <person name="Feng L."/>
            <person name="Finet C."/>
            <person name="Floyd S.K."/>
            <person name="Frommer W.B."/>
            <person name="Fujita T."/>
            <person name="Gramzow L."/>
            <person name="Gutensohn M."/>
            <person name="Harholt J."/>
            <person name="Hattori M."/>
            <person name="Heyl A."/>
            <person name="Hirai T."/>
            <person name="Hiwatashi Y."/>
            <person name="Ishikawa M."/>
            <person name="Iwata M."/>
            <person name="Karol K.G."/>
            <person name="Koehler B."/>
            <person name="Kolukisaoglu U."/>
            <person name="Kubo M."/>
            <person name="Kurata T."/>
            <person name="Lalonde S."/>
            <person name="Li K."/>
            <person name="Li Y."/>
            <person name="Litt A."/>
            <person name="Lyons E."/>
            <person name="Manning G."/>
            <person name="Maruyama T."/>
            <person name="Michael T.P."/>
            <person name="Mikami K."/>
            <person name="Miyazaki S."/>
            <person name="Morinaga S."/>
            <person name="Murata T."/>
            <person name="Mueller-Roeber B."/>
            <person name="Nelson D.R."/>
            <person name="Obara M."/>
            <person name="Oguri Y."/>
            <person name="Olmstead R.G."/>
            <person name="Onodera N."/>
            <person name="Petersen B.L."/>
            <person name="Pils B."/>
            <person name="Prigge M."/>
            <person name="Rensing S.A."/>
            <person name="Riano-Pachon D.M."/>
            <person name="Roberts A.W."/>
            <person name="Sato Y."/>
            <person name="Scheller H.V."/>
            <person name="Schulz B."/>
            <person name="Schulz C."/>
            <person name="Shakirov E.V."/>
            <person name="Shibagaki N."/>
            <person name="Shinohara N."/>
            <person name="Shippen D.E."/>
            <person name="Soerensen I."/>
            <person name="Sotooka R."/>
            <person name="Sugimoto N."/>
            <person name="Sugita M."/>
            <person name="Sumikawa N."/>
            <person name="Tanurdzic M."/>
            <person name="Theissen G."/>
            <person name="Ulvskov P."/>
            <person name="Wakazuki S."/>
            <person name="Weng J.K."/>
            <person name="Willats W.W."/>
            <person name="Wipf D."/>
            <person name="Wolf P.G."/>
            <person name="Yang L."/>
            <person name="Zimmer A.D."/>
            <person name="Zhu Q."/>
            <person name="Mitros T."/>
            <person name="Hellsten U."/>
            <person name="Loque D."/>
            <person name="Otillar R."/>
            <person name="Salamov A."/>
            <person name="Schmutz J."/>
            <person name="Shapiro H."/>
            <person name="Lindquist E."/>
            <person name="Lucas S."/>
            <person name="Rokhsar D."/>
            <person name="Grigoriev I.V."/>
        </authorList>
    </citation>
    <scope>NUCLEOTIDE SEQUENCE [LARGE SCALE GENOMIC DNA]</scope>
</reference>
<dbReference type="AlphaFoldDB" id="D8R4N6"/>
<organism evidence="12">
    <name type="scientific">Selaginella moellendorffii</name>
    <name type="common">Spikemoss</name>
    <dbReference type="NCBI Taxonomy" id="88036"/>
    <lineage>
        <taxon>Eukaryota</taxon>
        <taxon>Viridiplantae</taxon>
        <taxon>Streptophyta</taxon>
        <taxon>Embryophyta</taxon>
        <taxon>Tracheophyta</taxon>
        <taxon>Lycopodiopsida</taxon>
        <taxon>Selaginellales</taxon>
        <taxon>Selaginellaceae</taxon>
        <taxon>Selaginella</taxon>
    </lineage>
</organism>
<dbReference type="Pfam" id="PF00225">
    <property type="entry name" value="Kinesin"/>
    <property type="match status" value="1"/>
</dbReference>
<evidence type="ECO:0000256" key="5">
    <source>
        <dbReference type="ARBA" id="ARBA00023175"/>
    </source>
</evidence>
<evidence type="ECO:0000256" key="6">
    <source>
        <dbReference type="PROSITE-ProRule" id="PRU00283"/>
    </source>
</evidence>
<keyword evidence="2 7" id="KW-0493">Microtubule</keyword>
<dbReference type="GO" id="GO:0005524">
    <property type="term" value="F:ATP binding"/>
    <property type="evidence" value="ECO:0007669"/>
    <property type="project" value="UniProtKB-UniRule"/>
</dbReference>
<dbReference type="PROSITE" id="PS50067">
    <property type="entry name" value="KINESIN_MOTOR_2"/>
    <property type="match status" value="1"/>
</dbReference>
<dbReference type="PRINTS" id="PR00380">
    <property type="entry name" value="KINESINHEAVY"/>
</dbReference>
<evidence type="ECO:0000256" key="4">
    <source>
        <dbReference type="ARBA" id="ARBA00022840"/>
    </source>
</evidence>
<dbReference type="Proteomes" id="UP000001514">
    <property type="component" value="Unassembled WGS sequence"/>
</dbReference>
<dbReference type="InterPro" id="IPR027417">
    <property type="entry name" value="P-loop_NTPase"/>
</dbReference>
<dbReference type="GO" id="GO:0008017">
    <property type="term" value="F:microtubule binding"/>
    <property type="evidence" value="ECO:0007669"/>
    <property type="project" value="InterPro"/>
</dbReference>
<keyword evidence="4 6" id="KW-0067">ATP-binding</keyword>
<sequence>MCRFEFLVFPDRGAVLQKENEPDVPAGKKRKLGISREPAARAPRETLSALNVPRESIASIQASSVPAVPSTVSSGQVEWEGVARMASDEVEALLNTKMAGKSKFDLKGRNEKMMEYIKNLRTCIRQFLQVESVYVMQQEQAQNQIKEEKQRHEESEQKMSAKYGELEAKLVEARQQYDRLVGQFQKLETEKQELSLAHAKDVEALEVASEERTKLNEEIDKLQKEVAQCNHQLGTAQDVNRRLQEYNTSLQLYNSKLQSDAALATEENAKTQKEKAAIVETLGALRGNYAGLQTQLETAKDALQAETAKMKSINDELSLLRAELLRVSEERDNYYHQVQALSAENAAIREKTSTSAAEIMRFTSKAEALEQIRLLQKQLNRSKEMLEVAEKSLSFERIGSSEYMSKIEALENKLADAEQQLREGEMLRRKLHNTIQELKGNIRVFCRVRPLLPDENDESSTLISYPGEEGIELHQAQGQTYSFSFDKTFGPDVSQRDVFTEISQLVQSALDGYKVCIFAYGQTGSGKTHTMIGQPDDMDQKGVIPRSLEQIFQCSQALRSQGWSFKMQASLLEIYNETIRDLLAPSKSVGGDTTPAKQHAIKHEPTGNTVVTELTVVEVNSWEEVSSLLRQAAQSRTVGKTAMNDRSSRSHCVFTLRIIGSNENTEQQVQGVLNLIDLAGSERLSKSGSTGERLKETQAINKSLSSLGDVILAIANKDPHIPYRNSKLTYLLQPCLGGDSKTLMFVNISPDSKSLHESLCSLRFAAKVNACEIGVPRRYTSSRPQISC</sequence>
<proteinExistence type="inferred from homology"/>
<dbReference type="PANTHER" id="PTHR47972">
    <property type="entry name" value="KINESIN-LIKE PROTEIN KLP-3"/>
    <property type="match status" value="1"/>
</dbReference>
<dbReference type="PROSITE" id="PS00411">
    <property type="entry name" value="KINESIN_MOTOR_1"/>
    <property type="match status" value="1"/>
</dbReference>
<feature type="binding site" evidence="6">
    <location>
        <begin position="521"/>
        <end position="528"/>
    </location>
    <ligand>
        <name>ATP</name>
        <dbReference type="ChEBI" id="CHEBI:30616"/>
    </ligand>
</feature>
<dbReference type="InParanoid" id="D8R4N6"/>
<evidence type="ECO:0000256" key="1">
    <source>
        <dbReference type="ARBA" id="ARBA00010899"/>
    </source>
</evidence>
<dbReference type="FunCoup" id="D8R4N6">
    <property type="interactions" value="3668"/>
</dbReference>
<dbReference type="HOGENOM" id="CLU_001485_12_2_1"/>
<evidence type="ECO:0000256" key="8">
    <source>
        <dbReference type="SAM" id="Coils"/>
    </source>
</evidence>
<dbReference type="EMBL" id="GL377571">
    <property type="protein sequence ID" value="EFJ33133.1"/>
    <property type="molecule type" value="Genomic_DNA"/>
</dbReference>
<keyword evidence="3 6" id="KW-0547">Nucleotide-binding</keyword>
<dbReference type="InterPro" id="IPR001752">
    <property type="entry name" value="Kinesin_motor_dom"/>
</dbReference>
<evidence type="ECO:0000313" key="11">
    <source>
        <dbReference type="EMBL" id="EFJ33133.1"/>
    </source>
</evidence>
<evidence type="ECO:0000256" key="2">
    <source>
        <dbReference type="ARBA" id="ARBA00022701"/>
    </source>
</evidence>
<feature type="domain" description="Kinesin motor" evidence="10">
    <location>
        <begin position="441"/>
        <end position="771"/>
    </location>
</feature>
<keyword evidence="5 6" id="KW-0505">Motor protein</keyword>
<dbReference type="Gene3D" id="1.20.5.340">
    <property type="match status" value="1"/>
</dbReference>